<protein>
    <submittedName>
        <fullName evidence="2">PIN domain nuclease</fullName>
    </submittedName>
</protein>
<proteinExistence type="predicted"/>
<dbReference type="SUPFAM" id="SSF88723">
    <property type="entry name" value="PIN domain-like"/>
    <property type="match status" value="1"/>
</dbReference>
<evidence type="ECO:0000313" key="2">
    <source>
        <dbReference type="EMBL" id="PZP49543.1"/>
    </source>
</evidence>
<dbReference type="Gene3D" id="3.40.50.1010">
    <property type="entry name" value="5'-nuclease"/>
    <property type="match status" value="1"/>
</dbReference>
<organism evidence="2 3">
    <name type="scientific">Agrobacterium fabrum</name>
    <dbReference type="NCBI Taxonomy" id="1176649"/>
    <lineage>
        <taxon>Bacteria</taxon>
        <taxon>Pseudomonadati</taxon>
        <taxon>Pseudomonadota</taxon>
        <taxon>Alphaproteobacteria</taxon>
        <taxon>Hyphomicrobiales</taxon>
        <taxon>Rhizobiaceae</taxon>
        <taxon>Rhizobium/Agrobacterium group</taxon>
        <taxon>Agrobacterium</taxon>
        <taxon>Agrobacterium tumefaciens complex</taxon>
    </lineage>
</organism>
<dbReference type="InterPro" id="IPR002716">
    <property type="entry name" value="PIN_dom"/>
</dbReference>
<dbReference type="AlphaFoldDB" id="A0A2W5F410"/>
<dbReference type="Pfam" id="PF01850">
    <property type="entry name" value="PIN"/>
    <property type="match status" value="1"/>
</dbReference>
<accession>A0A2W5F410</accession>
<dbReference type="PANTHER" id="PTHR36173">
    <property type="entry name" value="RIBONUCLEASE VAPC16-RELATED"/>
    <property type="match status" value="1"/>
</dbReference>
<comment type="caution">
    <text evidence="2">The sequence shown here is derived from an EMBL/GenBank/DDBJ whole genome shotgun (WGS) entry which is preliminary data.</text>
</comment>
<evidence type="ECO:0000313" key="3">
    <source>
        <dbReference type="Proteomes" id="UP000249769"/>
    </source>
</evidence>
<dbReference type="PANTHER" id="PTHR36173:SF2">
    <property type="entry name" value="RIBONUCLEASE VAPC16"/>
    <property type="match status" value="1"/>
</dbReference>
<evidence type="ECO:0000259" key="1">
    <source>
        <dbReference type="Pfam" id="PF01850"/>
    </source>
</evidence>
<dbReference type="Proteomes" id="UP000249769">
    <property type="component" value="Unassembled WGS sequence"/>
</dbReference>
<dbReference type="InterPro" id="IPR052919">
    <property type="entry name" value="TA_system_RNase"/>
</dbReference>
<gene>
    <name evidence="2" type="ORF">DI595_13380</name>
</gene>
<sequence>MKYLLDTHALLWWLNDHDRLSPDAREIISDPNNDLYVSAASAWEIATKFARGRLPGASLILPDFAGVIEQEGFLELAINSAHMVRSAMLPGEHRDPFDRILAAQSILENMALISIDEKIPSLGVMTRW</sequence>
<feature type="domain" description="PIN" evidence="1">
    <location>
        <begin position="3"/>
        <end position="120"/>
    </location>
</feature>
<dbReference type="InterPro" id="IPR041705">
    <property type="entry name" value="PIN_Sll0205"/>
</dbReference>
<reference evidence="2 3" key="1">
    <citation type="submission" date="2017-08" db="EMBL/GenBank/DDBJ databases">
        <title>Infants hospitalized years apart are colonized by the same room-sourced microbial strains.</title>
        <authorList>
            <person name="Brooks B."/>
            <person name="Olm M.R."/>
            <person name="Firek B.A."/>
            <person name="Baker R."/>
            <person name="Thomas B.C."/>
            <person name="Morowitz M.J."/>
            <person name="Banfield J.F."/>
        </authorList>
    </citation>
    <scope>NUCLEOTIDE SEQUENCE [LARGE SCALE GENOMIC DNA]</scope>
    <source>
        <strain evidence="2">S2_009_000_R2_73</strain>
    </source>
</reference>
<name>A0A2W5F410_9HYPH</name>
<dbReference type="CDD" id="cd09872">
    <property type="entry name" value="PIN_Sll0205-like"/>
    <property type="match status" value="1"/>
</dbReference>
<dbReference type="InterPro" id="IPR029060">
    <property type="entry name" value="PIN-like_dom_sf"/>
</dbReference>
<dbReference type="EMBL" id="QFOL01000154">
    <property type="protein sequence ID" value="PZP49543.1"/>
    <property type="molecule type" value="Genomic_DNA"/>
</dbReference>